<dbReference type="EMBL" id="CP048020">
    <property type="protein sequence ID" value="QHX42297.1"/>
    <property type="molecule type" value="Genomic_DNA"/>
</dbReference>
<protein>
    <submittedName>
        <fullName evidence="1">Uncharacterized protein</fullName>
    </submittedName>
</protein>
<proteinExistence type="predicted"/>
<evidence type="ECO:0000313" key="2">
    <source>
        <dbReference type="Proteomes" id="UP000464374"/>
    </source>
</evidence>
<organism evidence="1 2">
    <name type="scientific">Treponema vincentii</name>
    <dbReference type="NCBI Taxonomy" id="69710"/>
    <lineage>
        <taxon>Bacteria</taxon>
        <taxon>Pseudomonadati</taxon>
        <taxon>Spirochaetota</taxon>
        <taxon>Spirochaetia</taxon>
        <taxon>Spirochaetales</taxon>
        <taxon>Treponemataceae</taxon>
        <taxon>Treponema</taxon>
    </lineage>
</organism>
<dbReference type="RefSeq" id="WP_162662106.1">
    <property type="nucleotide sequence ID" value="NZ_CP048020.1"/>
</dbReference>
<sequence length="111" mass="12667">MFLTDEQLRAATKDVVYSGYTFKDLGITSKIIKAIYVEHLNGREERPLFGDTCYQINDNEIIIAYLGWFYHAVRISRAGNNPVKYTDPEACTSLYSFKYPVALLTGCQGRQ</sequence>
<dbReference type="Proteomes" id="UP000464374">
    <property type="component" value="Chromosome"/>
</dbReference>
<evidence type="ECO:0000313" key="1">
    <source>
        <dbReference type="EMBL" id="QHX42297.1"/>
    </source>
</evidence>
<reference evidence="1 2" key="1">
    <citation type="submission" date="2020-01" db="EMBL/GenBank/DDBJ databases">
        <title>Complete genome sequence of a human oral phylogroup 1 Treponema sp. strain ATCC 700766, originally isolated from periodontitis dental plaque.</title>
        <authorList>
            <person name="Chan Y."/>
            <person name="Huo Y.-B."/>
            <person name="Yu X.-L."/>
            <person name="Zeng H."/>
            <person name="Leung W.-K."/>
            <person name="Watt R.M."/>
        </authorList>
    </citation>
    <scope>NUCLEOTIDE SEQUENCE [LARGE SCALE GENOMIC DNA]</scope>
    <source>
        <strain evidence="1 2">OMZ 804</strain>
    </source>
</reference>
<name>A0A6P1XXZ8_9SPIR</name>
<dbReference type="AlphaFoldDB" id="A0A6P1XXZ8"/>
<gene>
    <name evidence="1" type="ORF">GWP43_01220</name>
</gene>
<dbReference type="KEGG" id="trz:GWP43_01220"/>
<accession>A0A6P1XXZ8</accession>